<feature type="region of interest" description="Disordered" evidence="1">
    <location>
        <begin position="1"/>
        <end position="44"/>
    </location>
</feature>
<evidence type="ECO:0000313" key="2">
    <source>
        <dbReference type="EMBL" id="MDS3860994.1"/>
    </source>
</evidence>
<dbReference type="AlphaFoldDB" id="A0AAE4FTE1"/>
<dbReference type="Proteomes" id="UP001268256">
    <property type="component" value="Unassembled WGS sequence"/>
</dbReference>
<name>A0AAE4FTE1_9CYAN</name>
<comment type="caution">
    <text evidence="2">The sequence shown here is derived from an EMBL/GenBank/DDBJ whole genome shotgun (WGS) entry which is preliminary data.</text>
</comment>
<feature type="compositionally biased region" description="Basic and acidic residues" evidence="1">
    <location>
        <begin position="21"/>
        <end position="30"/>
    </location>
</feature>
<accession>A0AAE4FTE1</accession>
<evidence type="ECO:0000256" key="1">
    <source>
        <dbReference type="SAM" id="MobiDB-lite"/>
    </source>
</evidence>
<sequence>MALSDREPTENELQSIQDLPEQEKNRKTELLKGNATPINSDERGWLFRHCE</sequence>
<gene>
    <name evidence="2" type="ORF">RIF25_09250</name>
</gene>
<dbReference type="RefSeq" id="WP_322878251.1">
    <property type="nucleotide sequence ID" value="NZ_JAVMIP010000008.1"/>
</dbReference>
<protein>
    <submittedName>
        <fullName evidence="2">Uncharacterized protein</fullName>
    </submittedName>
</protein>
<keyword evidence="3" id="KW-1185">Reference proteome</keyword>
<proteinExistence type="predicted"/>
<reference evidence="3" key="1">
    <citation type="submission" date="2023-07" db="EMBL/GenBank/DDBJ databases">
        <authorList>
            <person name="Luz R."/>
            <person name="Cordeiro R."/>
            <person name="Fonseca A."/>
            <person name="Goncalves V."/>
        </authorList>
    </citation>
    <scope>NUCLEOTIDE SEQUENCE [LARGE SCALE GENOMIC DNA]</scope>
    <source>
        <strain evidence="3">BACA0444</strain>
    </source>
</reference>
<evidence type="ECO:0000313" key="3">
    <source>
        <dbReference type="Proteomes" id="UP001268256"/>
    </source>
</evidence>
<dbReference type="EMBL" id="JAVMIP010000008">
    <property type="protein sequence ID" value="MDS3860994.1"/>
    <property type="molecule type" value="Genomic_DNA"/>
</dbReference>
<organism evidence="2 3">
    <name type="scientific">Pseudocalidococcus azoricus BACA0444</name>
    <dbReference type="NCBI Taxonomy" id="2918990"/>
    <lineage>
        <taxon>Bacteria</taxon>
        <taxon>Bacillati</taxon>
        <taxon>Cyanobacteriota</taxon>
        <taxon>Cyanophyceae</taxon>
        <taxon>Acaryochloridales</taxon>
        <taxon>Thermosynechococcaceae</taxon>
        <taxon>Pseudocalidococcus</taxon>
        <taxon>Pseudocalidococcus azoricus</taxon>
    </lineage>
</organism>